<name>A0A9P6LFD5_9PEZI</name>
<evidence type="ECO:0000313" key="6">
    <source>
        <dbReference type="Proteomes" id="UP000781932"/>
    </source>
</evidence>
<dbReference type="PANTHER" id="PTHR40619:SF3">
    <property type="entry name" value="FUNGAL STAND N-TERMINAL GOODBYE DOMAIN-CONTAINING PROTEIN"/>
    <property type="match status" value="1"/>
</dbReference>
<keyword evidence="6" id="KW-1185">Reference proteome</keyword>
<dbReference type="InterPro" id="IPR056884">
    <property type="entry name" value="NPHP3-like_N"/>
</dbReference>
<comment type="caution">
    <text evidence="5">The sequence shown here is derived from an EMBL/GenBank/DDBJ whole genome shotgun (WGS) entry which is preliminary data.</text>
</comment>
<evidence type="ECO:0000256" key="1">
    <source>
        <dbReference type="ARBA" id="ARBA00022737"/>
    </source>
</evidence>
<dbReference type="OrthoDB" id="4828973at2759"/>
<keyword evidence="2" id="KW-0175">Coiled coil</keyword>
<protein>
    <recommendedName>
        <fullName evidence="4">Nephrocystin 3-like N-terminal domain-containing protein</fullName>
    </recommendedName>
</protein>
<dbReference type="AlphaFoldDB" id="A0A9P6LFD5"/>
<accession>A0A9P6LFD5</accession>
<evidence type="ECO:0000259" key="4">
    <source>
        <dbReference type="Pfam" id="PF24883"/>
    </source>
</evidence>
<organism evidence="5 6">
    <name type="scientific">Colletotrichum karsti</name>
    <dbReference type="NCBI Taxonomy" id="1095194"/>
    <lineage>
        <taxon>Eukaryota</taxon>
        <taxon>Fungi</taxon>
        <taxon>Dikarya</taxon>
        <taxon>Ascomycota</taxon>
        <taxon>Pezizomycotina</taxon>
        <taxon>Sordariomycetes</taxon>
        <taxon>Hypocreomycetidae</taxon>
        <taxon>Glomerellales</taxon>
        <taxon>Glomerellaceae</taxon>
        <taxon>Colletotrichum</taxon>
        <taxon>Colletotrichum boninense species complex</taxon>
    </lineage>
</organism>
<dbReference type="PANTHER" id="PTHR40619">
    <property type="entry name" value="FUNGAL STAND N-TERMINAL GOODBYE DOMAIN-CONTAINING PROTEIN"/>
    <property type="match status" value="1"/>
</dbReference>
<evidence type="ECO:0000256" key="2">
    <source>
        <dbReference type="SAM" id="Coils"/>
    </source>
</evidence>
<dbReference type="EMBL" id="JAATWM020000028">
    <property type="protein sequence ID" value="KAF9874034.1"/>
    <property type="molecule type" value="Genomic_DNA"/>
</dbReference>
<dbReference type="RefSeq" id="XP_038743495.1">
    <property type="nucleotide sequence ID" value="XM_038891121.1"/>
</dbReference>
<dbReference type="GeneID" id="62164195"/>
<feature type="compositionally biased region" description="Basic residues" evidence="3">
    <location>
        <begin position="11"/>
        <end position="24"/>
    </location>
</feature>
<feature type="domain" description="Nephrocystin 3-like N-terminal" evidence="4">
    <location>
        <begin position="428"/>
        <end position="574"/>
    </location>
</feature>
<evidence type="ECO:0000313" key="5">
    <source>
        <dbReference type="EMBL" id="KAF9874034.1"/>
    </source>
</evidence>
<sequence>MGEGSTSHGLQRLRRPFWRSKARGRSPSPEKCDNFLRKKVNSFRITPPGPVQFHDQEQKFRPKEEDAAEDLIMIIKAHDGDPKTNVKIEDTPWSSVFEQMTVAKERSEKKTGMSSKAVDGADLMSAYINLVPDDFGIGILKGGLALILDAAKAYEENRERIIQTFETLPESILTINTAFQFLDPEPEDLKIQTNFLRMLLRDIPVLINILLGNEPWYRKVFEFLLLRIPETSTIDEILSQWDRQLARLKEHIERMKILLQDKWQSKMSEKLDSTGDKISDKIESTSVGIRELVADGFRDMKRDNAEVLTQVSRSTSTYADLATVFRDYMVAHQRDKEKERRDREYEREIFCRERDELERKNQNLNVQVAKLRRRSLEDRRQASAIKPIHLAGVLEIPAGSSKHLERPEEDHKVVLEESGHLDADDRGKAQWLIQTDEFHDWFRARHTSLLLVDGCMGDLLVSPLSGICAGLIGNLVEAENIATAFYFAGLHAEKQRSGKNGSDPTTGPVAMMRSLISQLLHSNNLPDPDLGFMTYATLKDCHEGNCEVLCNVFAKIVKQVPPHVTVFCVVDGVSWFEQGSWLNDLVYIASMFEYLAGRDNVGRSGPLKALFTSPTQSQDIARLAMAHSDIWGHVSLAAGQLHPGFGSMDSALLY</sequence>
<feature type="coiled-coil region" evidence="2">
    <location>
        <begin position="347"/>
        <end position="379"/>
    </location>
</feature>
<gene>
    <name evidence="5" type="ORF">CkaCkLH20_08406</name>
</gene>
<dbReference type="Pfam" id="PF24883">
    <property type="entry name" value="NPHP3_N"/>
    <property type="match status" value="1"/>
</dbReference>
<feature type="region of interest" description="Disordered" evidence="3">
    <location>
        <begin position="1"/>
        <end position="33"/>
    </location>
</feature>
<proteinExistence type="predicted"/>
<reference evidence="5" key="1">
    <citation type="submission" date="2020-03" db="EMBL/GenBank/DDBJ databases">
        <authorList>
            <person name="He L."/>
        </authorList>
    </citation>
    <scope>NUCLEOTIDE SEQUENCE</scope>
    <source>
        <strain evidence="5">CkLH20</strain>
    </source>
</reference>
<reference evidence="5" key="2">
    <citation type="submission" date="2020-11" db="EMBL/GenBank/DDBJ databases">
        <title>Whole genome sequencing of Colletotrichum sp.</title>
        <authorList>
            <person name="Li H."/>
        </authorList>
    </citation>
    <scope>NUCLEOTIDE SEQUENCE</scope>
    <source>
        <strain evidence="5">CkLH20</strain>
    </source>
</reference>
<evidence type="ECO:0000256" key="3">
    <source>
        <dbReference type="SAM" id="MobiDB-lite"/>
    </source>
</evidence>
<dbReference type="Proteomes" id="UP000781932">
    <property type="component" value="Unassembled WGS sequence"/>
</dbReference>
<keyword evidence="1" id="KW-0677">Repeat</keyword>